<feature type="region of interest" description="Disordered" evidence="2">
    <location>
        <begin position="149"/>
        <end position="176"/>
    </location>
</feature>
<dbReference type="PANTHER" id="PTHR30204">
    <property type="entry name" value="REDOX-CYCLING DRUG-SENSING TRANSCRIPTIONAL ACTIVATOR SOXR"/>
    <property type="match status" value="1"/>
</dbReference>
<dbReference type="Pfam" id="PF13411">
    <property type="entry name" value="MerR_1"/>
    <property type="match status" value="1"/>
</dbReference>
<gene>
    <name evidence="4" type="ORF">P8935_06005</name>
</gene>
<organism evidence="4">
    <name type="scientific">Telmatobacter sp. DSM 110680</name>
    <dbReference type="NCBI Taxonomy" id="3036704"/>
    <lineage>
        <taxon>Bacteria</taxon>
        <taxon>Pseudomonadati</taxon>
        <taxon>Acidobacteriota</taxon>
        <taxon>Terriglobia</taxon>
        <taxon>Terriglobales</taxon>
        <taxon>Acidobacteriaceae</taxon>
        <taxon>Telmatobacter</taxon>
    </lineage>
</organism>
<dbReference type="RefSeq" id="WP_348264084.1">
    <property type="nucleotide sequence ID" value="NZ_CP121196.1"/>
</dbReference>
<dbReference type="SMART" id="SM00422">
    <property type="entry name" value="HTH_MERR"/>
    <property type="match status" value="1"/>
</dbReference>
<accession>A0AAU7DN85</accession>
<dbReference type="InterPro" id="IPR009061">
    <property type="entry name" value="DNA-bd_dom_put_sf"/>
</dbReference>
<dbReference type="PANTHER" id="PTHR30204:SF15">
    <property type="entry name" value="BLL5018 PROTEIN"/>
    <property type="match status" value="1"/>
</dbReference>
<dbReference type="InterPro" id="IPR000551">
    <property type="entry name" value="MerR-type_HTH_dom"/>
</dbReference>
<dbReference type="PROSITE" id="PS50937">
    <property type="entry name" value="HTH_MERR_2"/>
    <property type="match status" value="1"/>
</dbReference>
<proteinExistence type="predicted"/>
<keyword evidence="1" id="KW-0238">DNA-binding</keyword>
<name>A0AAU7DN85_9BACT</name>
<evidence type="ECO:0000256" key="2">
    <source>
        <dbReference type="SAM" id="MobiDB-lite"/>
    </source>
</evidence>
<dbReference type="AlphaFoldDB" id="A0AAU7DN85"/>
<dbReference type="GO" id="GO:0003700">
    <property type="term" value="F:DNA-binding transcription factor activity"/>
    <property type="evidence" value="ECO:0007669"/>
    <property type="project" value="InterPro"/>
</dbReference>
<evidence type="ECO:0000256" key="1">
    <source>
        <dbReference type="ARBA" id="ARBA00023125"/>
    </source>
</evidence>
<dbReference type="SUPFAM" id="SSF46955">
    <property type="entry name" value="Putative DNA-binding domain"/>
    <property type="match status" value="1"/>
</dbReference>
<dbReference type="InterPro" id="IPR047057">
    <property type="entry name" value="MerR_fam"/>
</dbReference>
<dbReference type="EMBL" id="CP121196">
    <property type="protein sequence ID" value="XBH18866.1"/>
    <property type="molecule type" value="Genomic_DNA"/>
</dbReference>
<evidence type="ECO:0000259" key="3">
    <source>
        <dbReference type="PROSITE" id="PS50937"/>
    </source>
</evidence>
<protein>
    <submittedName>
        <fullName evidence="4">MerR family transcriptional regulator</fullName>
    </submittedName>
</protein>
<dbReference type="CDD" id="cd04765">
    <property type="entry name" value="HTH_MlrA-like_sg2"/>
    <property type="match status" value="1"/>
</dbReference>
<sequence>MASHPSPKRAVETPTIPDRLYFKIGDVARICKIEPYVLRFWESQFPQLKPNKSGTGQRLYRKRDVEIAVEIKRLVYGEGYTLSGARQALGQARRSGSEPQAATAVPAAQVQAPASAVTKKHDKLAEVIGRARAELREIAGILGSPATATIPPVQPLRRRAARPPALENASGSLFDA</sequence>
<dbReference type="Gene3D" id="1.10.1660.10">
    <property type="match status" value="1"/>
</dbReference>
<dbReference type="GO" id="GO:0003677">
    <property type="term" value="F:DNA binding"/>
    <property type="evidence" value="ECO:0007669"/>
    <property type="project" value="UniProtKB-KW"/>
</dbReference>
<reference evidence="4" key="1">
    <citation type="submission" date="2023-03" db="EMBL/GenBank/DDBJ databases">
        <title>Edaphobacter sp.</title>
        <authorList>
            <person name="Huber K.J."/>
            <person name="Papendorf J."/>
            <person name="Pilke C."/>
            <person name="Bunk B."/>
            <person name="Sproeer C."/>
            <person name="Pester M."/>
        </authorList>
    </citation>
    <scope>NUCLEOTIDE SEQUENCE</scope>
    <source>
        <strain evidence="4">DSM 110680</strain>
    </source>
</reference>
<evidence type="ECO:0000313" key="4">
    <source>
        <dbReference type="EMBL" id="XBH18866.1"/>
    </source>
</evidence>
<feature type="domain" description="HTH merR-type" evidence="3">
    <location>
        <begin position="21"/>
        <end position="91"/>
    </location>
</feature>